<organism evidence="1 2">
    <name type="scientific">Zea mays</name>
    <name type="common">Maize</name>
    <dbReference type="NCBI Taxonomy" id="4577"/>
    <lineage>
        <taxon>Eukaryota</taxon>
        <taxon>Viridiplantae</taxon>
        <taxon>Streptophyta</taxon>
        <taxon>Embryophyta</taxon>
        <taxon>Tracheophyta</taxon>
        <taxon>Spermatophyta</taxon>
        <taxon>Magnoliopsida</taxon>
        <taxon>Liliopsida</taxon>
        <taxon>Poales</taxon>
        <taxon>Poaceae</taxon>
        <taxon>PACMAD clade</taxon>
        <taxon>Panicoideae</taxon>
        <taxon>Andropogonodae</taxon>
        <taxon>Andropogoneae</taxon>
        <taxon>Tripsacinae</taxon>
        <taxon>Zea</taxon>
    </lineage>
</organism>
<feature type="non-terminal residue" evidence="1">
    <location>
        <position position="1"/>
    </location>
</feature>
<protein>
    <recommendedName>
        <fullName evidence="3">FHA domain-containing protein</fullName>
    </recommendedName>
</protein>
<dbReference type="InterPro" id="IPR008984">
    <property type="entry name" value="SMAD_FHA_dom_sf"/>
</dbReference>
<dbReference type="AlphaFoldDB" id="A0A3L6E0H3"/>
<dbReference type="Proteomes" id="UP000251960">
    <property type="component" value="Chromosome 7"/>
</dbReference>
<comment type="caution">
    <text evidence="1">The sequence shown here is derived from an EMBL/GenBank/DDBJ whole genome shotgun (WGS) entry which is preliminary data.</text>
</comment>
<reference evidence="1 2" key="1">
    <citation type="journal article" date="2018" name="Nat. Genet.">
        <title>Extensive intraspecific gene order and gene structural variations between Mo17 and other maize genomes.</title>
        <authorList>
            <person name="Sun S."/>
            <person name="Zhou Y."/>
            <person name="Chen J."/>
            <person name="Shi J."/>
            <person name="Zhao H."/>
            <person name="Zhao H."/>
            <person name="Song W."/>
            <person name="Zhang M."/>
            <person name="Cui Y."/>
            <person name="Dong X."/>
            <person name="Liu H."/>
            <person name="Ma X."/>
            <person name="Jiao Y."/>
            <person name="Wang B."/>
            <person name="Wei X."/>
            <person name="Stein J.C."/>
            <person name="Glaubitz J.C."/>
            <person name="Lu F."/>
            <person name="Yu G."/>
            <person name="Liang C."/>
            <person name="Fengler K."/>
            <person name="Li B."/>
            <person name="Rafalski A."/>
            <person name="Schnable P.S."/>
            <person name="Ware D.H."/>
            <person name="Buckler E.S."/>
            <person name="Lai J."/>
        </authorList>
    </citation>
    <scope>NUCLEOTIDE SEQUENCE [LARGE SCALE GENOMIC DNA]</scope>
    <source>
        <strain evidence="2">cv. Missouri 17</strain>
        <tissue evidence="1">Seedling</tissue>
    </source>
</reference>
<accession>A0A3L6E0H3</accession>
<evidence type="ECO:0000313" key="2">
    <source>
        <dbReference type="Proteomes" id="UP000251960"/>
    </source>
</evidence>
<dbReference type="SUPFAM" id="SSF49879">
    <property type="entry name" value="SMAD/FHA domain"/>
    <property type="match status" value="1"/>
</dbReference>
<evidence type="ECO:0000313" key="1">
    <source>
        <dbReference type="EMBL" id="PWZ14424.1"/>
    </source>
</evidence>
<gene>
    <name evidence="1" type="ORF">Zm00014a_006224</name>
</gene>
<dbReference type="EMBL" id="NCVQ01000008">
    <property type="protein sequence ID" value="PWZ14424.1"/>
    <property type="molecule type" value="Genomic_DNA"/>
</dbReference>
<sequence>VGCTEAHTAKPSVAPVEVDTVVGPLPNTAGLEALTGAMDKLEALLRPKEGQSNPAGHKRGTNDKDITAKIKRAMDLSEDLSAKIKKTKDNHPTLSIYGALFTIGHGAHHDFRLGESSTASPVCRLKQAKRGALLEVFESKVVRVNGKSMDKAAKVTLNAGDEIIFRSPVRHAYVSFSIVYFFIY</sequence>
<name>A0A3L6E0H3_MAIZE</name>
<dbReference type="ExpressionAtlas" id="A0A3L6E0H3">
    <property type="expression patterns" value="baseline"/>
</dbReference>
<evidence type="ECO:0008006" key="3">
    <source>
        <dbReference type="Google" id="ProtNLM"/>
    </source>
</evidence>
<proteinExistence type="predicted"/>